<dbReference type="Pfam" id="PF07715">
    <property type="entry name" value="Plug"/>
    <property type="match status" value="1"/>
</dbReference>
<dbReference type="EMBL" id="UINC01000330">
    <property type="protein sequence ID" value="SUZ53391.1"/>
    <property type="molecule type" value="Genomic_DNA"/>
</dbReference>
<gene>
    <name evidence="11" type="ORF">METZ01_LOCUS6245</name>
</gene>
<keyword evidence="7" id="KW-0675">Receptor</keyword>
<dbReference type="AlphaFoldDB" id="A0A381NFS7"/>
<dbReference type="GO" id="GO:0015344">
    <property type="term" value="F:siderophore uptake transmembrane transporter activity"/>
    <property type="evidence" value="ECO:0007669"/>
    <property type="project" value="TreeGrafter"/>
</dbReference>
<evidence type="ECO:0000256" key="6">
    <source>
        <dbReference type="ARBA" id="ARBA00023136"/>
    </source>
</evidence>
<dbReference type="PANTHER" id="PTHR30069">
    <property type="entry name" value="TONB-DEPENDENT OUTER MEMBRANE RECEPTOR"/>
    <property type="match status" value="1"/>
</dbReference>
<dbReference type="InterPro" id="IPR000531">
    <property type="entry name" value="Beta-barrel_TonB"/>
</dbReference>
<keyword evidence="8" id="KW-0998">Cell outer membrane</keyword>
<dbReference type="InterPro" id="IPR037066">
    <property type="entry name" value="Plug_dom_sf"/>
</dbReference>
<keyword evidence="2" id="KW-0813">Transport</keyword>
<evidence type="ECO:0000256" key="5">
    <source>
        <dbReference type="ARBA" id="ARBA00023077"/>
    </source>
</evidence>
<evidence type="ECO:0000256" key="4">
    <source>
        <dbReference type="ARBA" id="ARBA00022729"/>
    </source>
</evidence>
<dbReference type="InterPro" id="IPR039426">
    <property type="entry name" value="TonB-dep_rcpt-like"/>
</dbReference>
<dbReference type="GO" id="GO:0009279">
    <property type="term" value="C:cell outer membrane"/>
    <property type="evidence" value="ECO:0007669"/>
    <property type="project" value="UniProtKB-SubCell"/>
</dbReference>
<dbReference type="GO" id="GO:0044718">
    <property type="term" value="P:siderophore transmembrane transport"/>
    <property type="evidence" value="ECO:0007669"/>
    <property type="project" value="TreeGrafter"/>
</dbReference>
<dbReference type="Gene3D" id="2.40.170.20">
    <property type="entry name" value="TonB-dependent receptor, beta-barrel domain"/>
    <property type="match status" value="1"/>
</dbReference>
<keyword evidence="5" id="KW-0798">TonB box</keyword>
<dbReference type="Pfam" id="PF00593">
    <property type="entry name" value="TonB_dep_Rec_b-barrel"/>
    <property type="match status" value="1"/>
</dbReference>
<evidence type="ECO:0000256" key="7">
    <source>
        <dbReference type="ARBA" id="ARBA00023170"/>
    </source>
</evidence>
<accession>A0A381NFS7</accession>
<comment type="subcellular location">
    <subcellularLocation>
        <location evidence="1">Cell outer membrane</location>
        <topology evidence="1">Multi-pass membrane protein</topology>
    </subcellularLocation>
</comment>
<protein>
    <submittedName>
        <fullName evidence="11">Uncharacterized protein</fullName>
    </submittedName>
</protein>
<sequence>VSKPSNTGTQSDDKGEFIFEIPIGDQQIILDHIGYEQETLNAILFKNGTSVTLTPKVLELKPLDVTGAGREQFSPFETKNSVIILDTEELAVRGFVDIGDALFSEQSIVMNETMNGQKSISVRASAPEEMIYLYDGIRINTLGDPLLDLSIFSASGFSGIELVKGGHEKALSSSGTINFIPKLTYGSSASFTQQFGTYNYGGFDGFGSIGSSLVSLNGGIGEGQFSQIYVDAEKPEITTSHQRQFGHLGIKNRYNLEFRFMGFKNGKQFQNDRTGNSVSIDMENIIGKMIHSSPIGGEIIFFGLFQNNLGSEFTNLDTISKEDLNNGLGFSFGKPIRSAMVKFNGETNYLSSNWVIDTLTFITKRVNSIFTGSFELVQPERDQGIQLKDVKIVLSKHLISDTPDSSFDEIMDTETWDESSSMFTGSIVSIMSQKRIMLYTNLGNVFRLPSLNERFSNHIRSTNQGTIGLMPEYKNQFEMGIKIENENDNEKPYYAINISGFNYHYSNKIKQIQLTGVPIQFPINYGEASLSGFDSNLSFSSKTKWFNFSSSYAYYLFSDPMAFQLQPDKMVRNKITLKIRWFQLDLIHRSESARQVTSINSTGEFLDNRLDAIKTYDANLSLKLKFRDYKGTISFSGKNLNNESQELNGISLFDQRYYLNLGLSWK</sequence>
<reference evidence="11" key="1">
    <citation type="submission" date="2018-05" db="EMBL/GenBank/DDBJ databases">
        <authorList>
            <person name="Lanie J.A."/>
            <person name="Ng W.-L."/>
            <person name="Kazmierczak K.M."/>
            <person name="Andrzejewski T.M."/>
            <person name="Davidsen T.M."/>
            <person name="Wayne K.J."/>
            <person name="Tettelin H."/>
            <person name="Glass J.I."/>
            <person name="Rusch D."/>
            <person name="Podicherti R."/>
            <person name="Tsui H.-C.T."/>
            <person name="Winkler M.E."/>
        </authorList>
    </citation>
    <scope>NUCLEOTIDE SEQUENCE</scope>
</reference>
<evidence type="ECO:0000259" key="10">
    <source>
        <dbReference type="Pfam" id="PF07715"/>
    </source>
</evidence>
<organism evidence="11">
    <name type="scientific">marine metagenome</name>
    <dbReference type="NCBI Taxonomy" id="408172"/>
    <lineage>
        <taxon>unclassified sequences</taxon>
        <taxon>metagenomes</taxon>
        <taxon>ecological metagenomes</taxon>
    </lineage>
</organism>
<dbReference type="InterPro" id="IPR012910">
    <property type="entry name" value="Plug_dom"/>
</dbReference>
<keyword evidence="3" id="KW-0812">Transmembrane</keyword>
<keyword evidence="4" id="KW-0732">Signal</keyword>
<evidence type="ECO:0000313" key="11">
    <source>
        <dbReference type="EMBL" id="SUZ53391.1"/>
    </source>
</evidence>
<evidence type="ECO:0000256" key="8">
    <source>
        <dbReference type="ARBA" id="ARBA00023237"/>
    </source>
</evidence>
<feature type="domain" description="TonB-dependent receptor plug" evidence="10">
    <location>
        <begin position="76"/>
        <end position="177"/>
    </location>
</feature>
<feature type="domain" description="TonB-dependent receptor-like beta-barrel" evidence="9">
    <location>
        <begin position="196"/>
        <end position="640"/>
    </location>
</feature>
<dbReference type="Gene3D" id="2.170.130.10">
    <property type="entry name" value="TonB-dependent receptor, plug domain"/>
    <property type="match status" value="1"/>
</dbReference>
<feature type="non-terminal residue" evidence="11">
    <location>
        <position position="1"/>
    </location>
</feature>
<evidence type="ECO:0000256" key="1">
    <source>
        <dbReference type="ARBA" id="ARBA00004571"/>
    </source>
</evidence>
<dbReference type="SUPFAM" id="SSF56935">
    <property type="entry name" value="Porins"/>
    <property type="match status" value="1"/>
</dbReference>
<proteinExistence type="predicted"/>
<evidence type="ECO:0000256" key="2">
    <source>
        <dbReference type="ARBA" id="ARBA00022448"/>
    </source>
</evidence>
<dbReference type="PANTHER" id="PTHR30069:SF29">
    <property type="entry name" value="HEMOGLOBIN AND HEMOGLOBIN-HAPTOGLOBIN-BINDING PROTEIN 1-RELATED"/>
    <property type="match status" value="1"/>
</dbReference>
<evidence type="ECO:0000259" key="9">
    <source>
        <dbReference type="Pfam" id="PF00593"/>
    </source>
</evidence>
<evidence type="ECO:0000256" key="3">
    <source>
        <dbReference type="ARBA" id="ARBA00022692"/>
    </source>
</evidence>
<name>A0A381NFS7_9ZZZZ</name>
<keyword evidence="6" id="KW-0472">Membrane</keyword>
<dbReference type="InterPro" id="IPR036942">
    <property type="entry name" value="Beta-barrel_TonB_sf"/>
</dbReference>